<accession>A0A409XYF7</accession>
<dbReference type="InterPro" id="IPR013094">
    <property type="entry name" value="AB_hydrolase_3"/>
</dbReference>
<comment type="caution">
    <text evidence="3">The sequence shown here is derived from an EMBL/GenBank/DDBJ whole genome shotgun (WGS) entry which is preliminary data.</text>
</comment>
<dbReference type="AlphaFoldDB" id="A0A409XYF7"/>
<protein>
    <recommendedName>
        <fullName evidence="2">Alpha/beta hydrolase fold-3 domain-containing protein</fullName>
    </recommendedName>
</protein>
<organism evidence="3 4">
    <name type="scientific">Gymnopilus dilepis</name>
    <dbReference type="NCBI Taxonomy" id="231916"/>
    <lineage>
        <taxon>Eukaryota</taxon>
        <taxon>Fungi</taxon>
        <taxon>Dikarya</taxon>
        <taxon>Basidiomycota</taxon>
        <taxon>Agaricomycotina</taxon>
        <taxon>Agaricomycetes</taxon>
        <taxon>Agaricomycetidae</taxon>
        <taxon>Agaricales</taxon>
        <taxon>Agaricineae</taxon>
        <taxon>Hymenogastraceae</taxon>
        <taxon>Gymnopilus</taxon>
    </lineage>
</organism>
<keyword evidence="1" id="KW-0378">Hydrolase</keyword>
<keyword evidence="4" id="KW-1185">Reference proteome</keyword>
<dbReference type="PANTHER" id="PTHR48081:SF31">
    <property type="entry name" value="STERYL ACETYL HYDROLASE MUG81-RELATED"/>
    <property type="match status" value="1"/>
</dbReference>
<dbReference type="Pfam" id="PF07859">
    <property type="entry name" value="Abhydrolase_3"/>
    <property type="match status" value="1"/>
</dbReference>
<sequence length="363" mass="39905">MAPSKRAYGQISGLETLGLFGTLFLLPFAQAIRLLRKPFNEHDKVRTWRRVKADALVGLFASSLNAYQIQFVDKSSQNVYEKWAPTVNVKPDVEAIEEGAQLLWVTPRKRKRVILYVHGGGYVLPAVPFGFTYWKLVGDELNKGGEDFSVAFLEYDLIPKADWPTFVKQTIASIKHLIAAGYEPGDILLTGDSAGAGIIIAVLAHILHPIPSVPEFSLPSSLGPAVFISPYAAIKVESPSFFSNANTDIFPLAFFKHLENIVVPTIPEDQLVYLQPAKAPKDWFAGVDKLVSRVLITVGEGECLKDDIETFSKAFSEAHKETTLISIPNGTHNEPYGTLVAVEPDVGEWPSKVAQWLADGSTQ</sequence>
<dbReference type="FunCoup" id="A0A409XYF7">
    <property type="interactions" value="14"/>
</dbReference>
<dbReference type="OrthoDB" id="2152029at2759"/>
<dbReference type="STRING" id="231916.A0A409XYF7"/>
<evidence type="ECO:0000259" key="2">
    <source>
        <dbReference type="Pfam" id="PF07859"/>
    </source>
</evidence>
<gene>
    <name evidence="3" type="ORF">CVT26_015927</name>
</gene>
<reference evidence="3 4" key="1">
    <citation type="journal article" date="2018" name="Evol. Lett.">
        <title>Horizontal gene cluster transfer increased hallucinogenic mushroom diversity.</title>
        <authorList>
            <person name="Reynolds H.T."/>
            <person name="Vijayakumar V."/>
            <person name="Gluck-Thaler E."/>
            <person name="Korotkin H.B."/>
            <person name="Matheny P.B."/>
            <person name="Slot J.C."/>
        </authorList>
    </citation>
    <scope>NUCLEOTIDE SEQUENCE [LARGE SCALE GENOMIC DNA]</scope>
    <source>
        <strain evidence="3 4">SRW20</strain>
    </source>
</reference>
<feature type="domain" description="Alpha/beta hydrolase fold-3" evidence="2">
    <location>
        <begin position="114"/>
        <end position="333"/>
    </location>
</feature>
<dbReference type="InParanoid" id="A0A409XYF7"/>
<dbReference type="Proteomes" id="UP000284706">
    <property type="component" value="Unassembled WGS sequence"/>
</dbReference>
<evidence type="ECO:0000313" key="3">
    <source>
        <dbReference type="EMBL" id="PPQ95818.1"/>
    </source>
</evidence>
<evidence type="ECO:0000256" key="1">
    <source>
        <dbReference type="ARBA" id="ARBA00022801"/>
    </source>
</evidence>
<dbReference type="Gene3D" id="3.40.50.1820">
    <property type="entry name" value="alpha/beta hydrolase"/>
    <property type="match status" value="1"/>
</dbReference>
<evidence type="ECO:0000313" key="4">
    <source>
        <dbReference type="Proteomes" id="UP000284706"/>
    </source>
</evidence>
<dbReference type="PANTHER" id="PTHR48081">
    <property type="entry name" value="AB HYDROLASE SUPERFAMILY PROTEIN C4A8.06C"/>
    <property type="match status" value="1"/>
</dbReference>
<dbReference type="EMBL" id="NHYE01001411">
    <property type="protein sequence ID" value="PPQ95818.1"/>
    <property type="molecule type" value="Genomic_DNA"/>
</dbReference>
<dbReference type="InterPro" id="IPR050300">
    <property type="entry name" value="GDXG_lipolytic_enzyme"/>
</dbReference>
<dbReference type="InterPro" id="IPR029058">
    <property type="entry name" value="AB_hydrolase_fold"/>
</dbReference>
<proteinExistence type="predicted"/>
<name>A0A409XYF7_9AGAR</name>
<dbReference type="GO" id="GO:0016787">
    <property type="term" value="F:hydrolase activity"/>
    <property type="evidence" value="ECO:0007669"/>
    <property type="project" value="UniProtKB-KW"/>
</dbReference>
<dbReference type="SUPFAM" id="SSF53474">
    <property type="entry name" value="alpha/beta-Hydrolases"/>
    <property type="match status" value="1"/>
</dbReference>